<dbReference type="PANTHER" id="PTHR37305:SF1">
    <property type="entry name" value="MEMBRANE PROTEIN"/>
    <property type="match status" value="1"/>
</dbReference>
<feature type="transmembrane region" description="Helical" evidence="1">
    <location>
        <begin position="16"/>
        <end position="35"/>
    </location>
</feature>
<dbReference type="PANTHER" id="PTHR37305">
    <property type="entry name" value="INTEGRAL MEMBRANE PROTEIN-RELATED"/>
    <property type="match status" value="1"/>
</dbReference>
<sequence length="274" mass="31392">MELFKSEFERIWKRKLTWICFILIPLAIAGASKYYLNNNYKHTIQSPEFVSFGNYSFMVFQEVLITLFNIFTILFVCSSITEEYRNGEIRLVMIRGYSFKEIFFAKIASIITTLFIFFITFFVMSTVVGYFVAPKLDKVMLFYYKNPVSISEAILYSAKYYAIGFVTIIAILSMFTFVAVKCKTVTGVAGVCISTIIAGGIFSSTIKHFGHLIGNELAIKLWLLPIVEIQYKGICLFLSGYFIYSSWIIIGLILHVVIFGTLSCNIFCKEDHFI</sequence>
<protein>
    <submittedName>
        <fullName evidence="2">ABC transporter permease subunit</fullName>
    </submittedName>
</protein>
<evidence type="ECO:0000313" key="3">
    <source>
        <dbReference type="Proteomes" id="UP000563151"/>
    </source>
</evidence>
<feature type="transmembrane region" description="Helical" evidence="1">
    <location>
        <begin position="55"/>
        <end position="81"/>
    </location>
</feature>
<proteinExistence type="predicted"/>
<keyword evidence="1" id="KW-0472">Membrane</keyword>
<feature type="transmembrane region" description="Helical" evidence="1">
    <location>
        <begin position="241"/>
        <end position="268"/>
    </location>
</feature>
<dbReference type="RefSeq" id="WP_035146344.1">
    <property type="nucleotide sequence ID" value="NZ_JAAZWO010000003.1"/>
</dbReference>
<dbReference type="AlphaFoldDB" id="A0A923E847"/>
<keyword evidence="3" id="KW-1185">Reference proteome</keyword>
<comment type="caution">
    <text evidence="2">The sequence shown here is derived from an EMBL/GenBank/DDBJ whole genome shotgun (WGS) entry which is preliminary data.</text>
</comment>
<gene>
    <name evidence="2" type="ORF">HGG79_03405</name>
</gene>
<keyword evidence="1" id="KW-0812">Transmembrane</keyword>
<evidence type="ECO:0000256" key="1">
    <source>
        <dbReference type="SAM" id="Phobius"/>
    </source>
</evidence>
<name>A0A923E847_CLOTT</name>
<accession>A0A923E847</accession>
<organism evidence="2 3">
    <name type="scientific">Clostridium tetanomorphum</name>
    <dbReference type="NCBI Taxonomy" id="1553"/>
    <lineage>
        <taxon>Bacteria</taxon>
        <taxon>Bacillati</taxon>
        <taxon>Bacillota</taxon>
        <taxon>Clostridia</taxon>
        <taxon>Eubacteriales</taxon>
        <taxon>Clostridiaceae</taxon>
        <taxon>Clostridium</taxon>
    </lineage>
</organism>
<dbReference type="Proteomes" id="UP000563151">
    <property type="component" value="Unassembled WGS sequence"/>
</dbReference>
<feature type="transmembrane region" description="Helical" evidence="1">
    <location>
        <begin position="102"/>
        <end position="133"/>
    </location>
</feature>
<evidence type="ECO:0000313" key="2">
    <source>
        <dbReference type="EMBL" id="MBC2396829.1"/>
    </source>
</evidence>
<dbReference type="EMBL" id="JAAZWO010000003">
    <property type="protein sequence ID" value="MBC2396829.1"/>
    <property type="molecule type" value="Genomic_DNA"/>
</dbReference>
<dbReference type="Pfam" id="PF12730">
    <property type="entry name" value="ABC2_membrane_4"/>
    <property type="match status" value="1"/>
</dbReference>
<feature type="transmembrane region" description="Helical" evidence="1">
    <location>
        <begin position="153"/>
        <end position="178"/>
    </location>
</feature>
<reference evidence="2 3" key="1">
    <citation type="submission" date="2020-04" db="EMBL/GenBank/DDBJ databases">
        <title>Genomic insights into acetone-butanol-ethanol (ABE) fermentation by sequencing solventogenic clostridia strains.</title>
        <authorList>
            <person name="Brown S."/>
        </authorList>
    </citation>
    <scope>NUCLEOTIDE SEQUENCE [LARGE SCALE GENOMIC DNA]</scope>
    <source>
        <strain evidence="2 3">DJ011</strain>
    </source>
</reference>
<feature type="transmembrane region" description="Helical" evidence="1">
    <location>
        <begin position="185"/>
        <end position="206"/>
    </location>
</feature>
<keyword evidence="1" id="KW-1133">Transmembrane helix</keyword>